<dbReference type="PANTHER" id="PTHR42076:SF1">
    <property type="entry name" value="CYANOVIRIN-N DOMAIN-CONTAINING PROTEIN"/>
    <property type="match status" value="1"/>
</dbReference>
<evidence type="ECO:0000259" key="1">
    <source>
        <dbReference type="SMART" id="SM01111"/>
    </source>
</evidence>
<dbReference type="PANTHER" id="PTHR42076">
    <property type="entry name" value="CYANOVIRIN-N HOMOLOG"/>
    <property type="match status" value="1"/>
</dbReference>
<protein>
    <recommendedName>
        <fullName evidence="1">Cyanovirin-N domain-containing protein</fullName>
    </recommendedName>
</protein>
<organism evidence="2 3">
    <name type="scientific">Cadophora malorum</name>
    <dbReference type="NCBI Taxonomy" id="108018"/>
    <lineage>
        <taxon>Eukaryota</taxon>
        <taxon>Fungi</taxon>
        <taxon>Dikarya</taxon>
        <taxon>Ascomycota</taxon>
        <taxon>Pezizomycotina</taxon>
        <taxon>Leotiomycetes</taxon>
        <taxon>Helotiales</taxon>
        <taxon>Ploettnerulaceae</taxon>
        <taxon>Cadophora</taxon>
    </lineage>
</organism>
<dbReference type="Proteomes" id="UP000664132">
    <property type="component" value="Unassembled WGS sequence"/>
</dbReference>
<keyword evidence="3" id="KW-1185">Reference proteome</keyword>
<feature type="domain" description="Cyanovirin-N" evidence="1">
    <location>
        <begin position="2"/>
        <end position="105"/>
    </location>
</feature>
<dbReference type="SMART" id="SM01111">
    <property type="entry name" value="CVNH"/>
    <property type="match status" value="1"/>
</dbReference>
<dbReference type="Pfam" id="PF08881">
    <property type="entry name" value="CVNH"/>
    <property type="match status" value="1"/>
</dbReference>
<dbReference type="InterPro" id="IPR011058">
    <property type="entry name" value="Cyanovirin-N"/>
</dbReference>
<accession>A0A8H7W383</accession>
<evidence type="ECO:0000313" key="2">
    <source>
        <dbReference type="EMBL" id="KAG4413487.1"/>
    </source>
</evidence>
<gene>
    <name evidence="2" type="ORF">IFR04_013388</name>
</gene>
<reference evidence="2" key="1">
    <citation type="submission" date="2021-02" db="EMBL/GenBank/DDBJ databases">
        <title>Genome sequence Cadophora malorum strain M34.</title>
        <authorList>
            <person name="Stefanovic E."/>
            <person name="Vu D."/>
            <person name="Scully C."/>
            <person name="Dijksterhuis J."/>
            <person name="Roader J."/>
            <person name="Houbraken J."/>
        </authorList>
    </citation>
    <scope>NUCLEOTIDE SEQUENCE</scope>
    <source>
        <strain evidence="2">M34</strain>
    </source>
</reference>
<evidence type="ECO:0000313" key="3">
    <source>
        <dbReference type="Proteomes" id="UP000664132"/>
    </source>
</evidence>
<proteinExistence type="predicted"/>
<name>A0A8H7W383_9HELO</name>
<dbReference type="AlphaFoldDB" id="A0A8H7W383"/>
<dbReference type="Gene3D" id="2.30.60.10">
    <property type="entry name" value="Cyanovirin-N"/>
    <property type="match status" value="1"/>
</dbReference>
<dbReference type="OrthoDB" id="2441380at2759"/>
<comment type="caution">
    <text evidence="2">The sequence shown here is derived from an EMBL/GenBank/DDBJ whole genome shotgun (WGS) entry which is preliminary data.</text>
</comment>
<sequence>MSFHISAQDVRVEDNHILKASIPNEDGELVEAELDLNTCIGNHDGSFAWEGQGYADSGDNFSFGLEGDDGVPILRGELRNVEGDGIPCDINISERISNQNGQLVFE</sequence>
<dbReference type="SUPFAM" id="SSF51322">
    <property type="entry name" value="Cyanovirin-N"/>
    <property type="match status" value="1"/>
</dbReference>
<dbReference type="InterPro" id="IPR036673">
    <property type="entry name" value="Cyanovirin-N_sf"/>
</dbReference>
<dbReference type="EMBL" id="JAFJYH010000312">
    <property type="protein sequence ID" value="KAG4413487.1"/>
    <property type="molecule type" value="Genomic_DNA"/>
</dbReference>